<reference evidence="2 3" key="1">
    <citation type="submission" date="2020-07" db="EMBL/GenBank/DDBJ databases">
        <title>Genomic Encyclopedia of Type Strains, Phase IV (KMG-IV): sequencing the most valuable type-strain genomes for metagenomic binning, comparative biology and taxonomic classification.</title>
        <authorList>
            <person name="Goeker M."/>
        </authorList>
    </citation>
    <scope>NUCLEOTIDE SEQUENCE [LARGE SCALE GENOMIC DNA]</scope>
    <source>
        <strain evidence="2 3">DSM 17721</strain>
    </source>
</reference>
<name>A0A7W0C7I0_9BACT</name>
<evidence type="ECO:0000256" key="1">
    <source>
        <dbReference type="SAM" id="Phobius"/>
    </source>
</evidence>
<keyword evidence="3" id="KW-1185">Reference proteome</keyword>
<keyword evidence="1" id="KW-0812">Transmembrane</keyword>
<evidence type="ECO:0000313" key="2">
    <source>
        <dbReference type="EMBL" id="MBA2880480.1"/>
    </source>
</evidence>
<sequence>MEGSQVKESFLEKFGFRVSENVQKWMPNPFLFAIILTFLTFLLGLVVAGQGPMQMIDHWYDGFWNLHTFAMQMVLILVTGYVLAYHHLTQKLIRGLARTPKTGRQAVVMVALVAMILSWINWGLGLIVGAIVARETGRQMHFKNIKVHYPVLCTAGYMGLGLIWHWGLSGSAPLLSATEGHIFADLIGVIPTSETIFSGYGLTLSLVSLIYACIVMFLITPKSEARIKGIDYYVPEAVEGGDKEEAPKKVDKDSSIAEKIDNSKIIGGLLALMGLIYIFRYFFVMGKGLNLDIVNFCFLFIGLALYTSPKSYLENFYTAVKSAAGIVLQFPFYAGIMGMISLSGLGVIMAGWLVNISSPGTFPIVSWLTAGLANLFVPSGGGEWSVVGETVLRAAQELNVPIGKTIIAYSVGDAWTNLFQPFWAIPLLGITGIQARHMFGYCIVMLFALIPFLAIALSVIPY</sequence>
<feature type="transmembrane region" description="Helical" evidence="1">
    <location>
        <begin position="330"/>
        <end position="354"/>
    </location>
</feature>
<feature type="transmembrane region" description="Helical" evidence="1">
    <location>
        <begin position="69"/>
        <end position="88"/>
    </location>
</feature>
<feature type="transmembrane region" description="Helical" evidence="1">
    <location>
        <begin position="360"/>
        <end position="377"/>
    </location>
</feature>
<feature type="transmembrane region" description="Helical" evidence="1">
    <location>
        <begin position="438"/>
        <end position="460"/>
    </location>
</feature>
<feature type="transmembrane region" description="Helical" evidence="1">
    <location>
        <begin position="30"/>
        <end position="48"/>
    </location>
</feature>
<evidence type="ECO:0000313" key="3">
    <source>
        <dbReference type="Proteomes" id="UP000525298"/>
    </source>
</evidence>
<keyword evidence="1" id="KW-0472">Membrane</keyword>
<feature type="transmembrane region" description="Helical" evidence="1">
    <location>
        <begin position="289"/>
        <end position="309"/>
    </location>
</feature>
<dbReference type="Proteomes" id="UP000525298">
    <property type="component" value="Unassembled WGS sequence"/>
</dbReference>
<feature type="transmembrane region" description="Helical" evidence="1">
    <location>
        <begin position="145"/>
        <end position="166"/>
    </location>
</feature>
<dbReference type="InterPro" id="IPR006160">
    <property type="entry name" value="SCFA_transpt_AtoE"/>
</dbReference>
<protein>
    <submittedName>
        <fullName evidence="2">Short-chain fatty acids transporter</fullName>
    </submittedName>
</protein>
<keyword evidence="1" id="KW-1133">Transmembrane helix</keyword>
<organism evidence="2 3">
    <name type="scientific">Desulfosalsimonas propionicica</name>
    <dbReference type="NCBI Taxonomy" id="332175"/>
    <lineage>
        <taxon>Bacteria</taxon>
        <taxon>Pseudomonadati</taxon>
        <taxon>Thermodesulfobacteriota</taxon>
        <taxon>Desulfobacteria</taxon>
        <taxon>Desulfobacterales</taxon>
        <taxon>Desulfosalsimonadaceae</taxon>
        <taxon>Desulfosalsimonas</taxon>
    </lineage>
</organism>
<dbReference type="RefSeq" id="WP_181550159.1">
    <property type="nucleotide sequence ID" value="NZ_JACDUS010000002.1"/>
</dbReference>
<accession>A0A7W0C7I0</accession>
<gene>
    <name evidence="2" type="ORF">HNR65_000798</name>
</gene>
<feature type="transmembrane region" description="Helical" evidence="1">
    <location>
        <begin position="197"/>
        <end position="219"/>
    </location>
</feature>
<dbReference type="PANTHER" id="PTHR41983:SF2">
    <property type="entry name" value="SHORT-CHAIN FATTY ACID TRANSPORTER-RELATED"/>
    <property type="match status" value="1"/>
</dbReference>
<comment type="caution">
    <text evidence="2">The sequence shown here is derived from an EMBL/GenBank/DDBJ whole genome shotgun (WGS) entry which is preliminary data.</text>
</comment>
<proteinExistence type="predicted"/>
<dbReference type="EMBL" id="JACDUS010000002">
    <property type="protein sequence ID" value="MBA2880480.1"/>
    <property type="molecule type" value="Genomic_DNA"/>
</dbReference>
<feature type="transmembrane region" description="Helical" evidence="1">
    <location>
        <begin position="108"/>
        <end position="133"/>
    </location>
</feature>
<dbReference type="AlphaFoldDB" id="A0A7W0C7I0"/>
<dbReference type="PANTHER" id="PTHR41983">
    <property type="entry name" value="SHORT-CHAIN FATTY ACID TRANSPORTER-RELATED"/>
    <property type="match status" value="1"/>
</dbReference>
<dbReference type="Pfam" id="PF02667">
    <property type="entry name" value="SCFA_trans"/>
    <property type="match status" value="1"/>
</dbReference>
<dbReference type="GO" id="GO:0005886">
    <property type="term" value="C:plasma membrane"/>
    <property type="evidence" value="ECO:0007669"/>
    <property type="project" value="TreeGrafter"/>
</dbReference>
<feature type="transmembrane region" description="Helical" evidence="1">
    <location>
        <begin position="265"/>
        <end position="283"/>
    </location>
</feature>